<gene>
    <name evidence="2" type="ORF">AMD02_13425</name>
</gene>
<dbReference type="PANTHER" id="PTHR34094:SF1">
    <property type="entry name" value="PROTEIN FAM185A"/>
    <property type="match status" value="1"/>
</dbReference>
<evidence type="ECO:0000313" key="2">
    <source>
        <dbReference type="EMBL" id="KOO39736.1"/>
    </source>
</evidence>
<comment type="caution">
    <text evidence="2">The sequence shown here is derived from an EMBL/GenBank/DDBJ whole genome shotgun (WGS) entry which is preliminary data.</text>
</comment>
<evidence type="ECO:0000259" key="1">
    <source>
        <dbReference type="Pfam" id="PF13349"/>
    </source>
</evidence>
<organism evidence="2">
    <name type="scientific">Halalkalibacterium halodurans</name>
    <name type="common">Bacillus halodurans</name>
    <dbReference type="NCBI Taxonomy" id="86665"/>
    <lineage>
        <taxon>Bacteria</taxon>
        <taxon>Bacillati</taxon>
        <taxon>Bacillota</taxon>
        <taxon>Bacilli</taxon>
        <taxon>Bacillales</taxon>
        <taxon>Bacillaceae</taxon>
        <taxon>Halalkalibacterium (ex Joshi et al. 2022)</taxon>
    </lineage>
</organism>
<dbReference type="PANTHER" id="PTHR34094">
    <property type="match status" value="1"/>
</dbReference>
<reference evidence="2" key="1">
    <citation type="submission" date="2015-08" db="EMBL/GenBank/DDBJ databases">
        <title>Complete DNA Sequence of Pseudomonas syringae pv. actinidiae, the Causal Agent of Kiwifruit Canker Disease.</title>
        <authorList>
            <person name="Rikkerink E.H.A."/>
            <person name="Fineran P.C."/>
        </authorList>
    </citation>
    <scope>NUCLEOTIDE SEQUENCE</scope>
    <source>
        <strain evidence="2">DSM 13666</strain>
    </source>
</reference>
<proteinExistence type="predicted"/>
<accession>A0A0M0KLJ0</accession>
<dbReference type="PATRIC" id="fig|136160.3.peg.3128"/>
<dbReference type="EMBL" id="LILD01000001">
    <property type="protein sequence ID" value="KOO39736.1"/>
    <property type="molecule type" value="Genomic_DNA"/>
</dbReference>
<dbReference type="AlphaFoldDB" id="A0A0M0KLJ0"/>
<protein>
    <recommendedName>
        <fullName evidence="1">DUF4097 domain-containing protein</fullName>
    </recommendedName>
</protein>
<sequence length="286" mass="31979">MKKIAGFILVFIGAVLFVHQITDALSFKRSESAEEITVQVDGKEELVVKVTAVDLQVYPTLDNEVTASLSENNENDYRLDVQERGNRIEIEMKEPRFHLFSFNFRAKPTLTVYVPYEEIERAEWHTVSGQVYIEGEHELDHLTIRTVSGDVFADSLKGNQFRFHSTSGDLEVQTLESLDTSMENVSGDVTIHDFSGDVNGKTVSGDISLHFDRKNEQVQLQTVSGDVYMRIPEPDAALSAESISGTIEVDGPFVNQSRQSRSFSGTIGSGQHEVYIKTTSGDIMIY</sequence>
<feature type="domain" description="DUF4097" evidence="1">
    <location>
        <begin position="44"/>
        <end position="285"/>
    </location>
</feature>
<dbReference type="GeneID" id="87596819"/>
<dbReference type="InterPro" id="IPR025164">
    <property type="entry name" value="Toastrack_DUF4097"/>
</dbReference>
<dbReference type="RefSeq" id="WP_053431615.1">
    <property type="nucleotide sequence ID" value="NZ_CP040441.1"/>
</dbReference>
<dbReference type="Pfam" id="PF13349">
    <property type="entry name" value="DUF4097"/>
    <property type="match status" value="1"/>
</dbReference>
<name>A0A0M0KLJ0_ALKHA</name>